<organism evidence="1 2">
    <name type="scientific">Nocardia acididurans</name>
    <dbReference type="NCBI Taxonomy" id="2802282"/>
    <lineage>
        <taxon>Bacteria</taxon>
        <taxon>Bacillati</taxon>
        <taxon>Actinomycetota</taxon>
        <taxon>Actinomycetes</taxon>
        <taxon>Mycobacteriales</taxon>
        <taxon>Nocardiaceae</taxon>
        <taxon>Nocardia</taxon>
    </lineage>
</organism>
<dbReference type="RefSeq" id="WP_201945826.1">
    <property type="nucleotide sequence ID" value="NZ_JAERRJ010000003.1"/>
</dbReference>
<dbReference type="Proteomes" id="UP000602198">
    <property type="component" value="Unassembled WGS sequence"/>
</dbReference>
<evidence type="ECO:0000313" key="1">
    <source>
        <dbReference type="EMBL" id="MBL1074684.1"/>
    </source>
</evidence>
<proteinExistence type="predicted"/>
<evidence type="ECO:0000313" key="2">
    <source>
        <dbReference type="Proteomes" id="UP000602198"/>
    </source>
</evidence>
<sequence>MRFHTELDGQVPLRVTVEFTDPVDRALGIRWSPATESAARRRFEYARVFLVALSEQPHRTYLDIVDGHPWTSLRLPAALAAGEYAIEIDAYGSASWGDGRLDAHGRSPSFTLGPVPDGAPSP</sequence>
<reference evidence="1 2" key="1">
    <citation type="submission" date="2021-01" db="EMBL/GenBank/DDBJ databases">
        <title>WGS of actinomycetes isolated from Thailand.</title>
        <authorList>
            <person name="Thawai C."/>
        </authorList>
    </citation>
    <scope>NUCLEOTIDE SEQUENCE [LARGE SCALE GENOMIC DNA]</scope>
    <source>
        <strain evidence="1 2">LPG 2</strain>
    </source>
</reference>
<gene>
    <name evidence="1" type="ORF">JK358_09770</name>
</gene>
<keyword evidence="2" id="KW-1185">Reference proteome</keyword>
<name>A0ABS1M2D1_9NOCA</name>
<protein>
    <submittedName>
        <fullName evidence="1">Uncharacterized protein</fullName>
    </submittedName>
</protein>
<comment type="caution">
    <text evidence="1">The sequence shown here is derived from an EMBL/GenBank/DDBJ whole genome shotgun (WGS) entry which is preliminary data.</text>
</comment>
<accession>A0ABS1M2D1</accession>
<dbReference type="EMBL" id="JAERRJ010000003">
    <property type="protein sequence ID" value="MBL1074684.1"/>
    <property type="molecule type" value="Genomic_DNA"/>
</dbReference>